<dbReference type="AlphaFoldDB" id="A0A4S4K6H1"/>
<dbReference type="EMBL" id="SGPK01001314">
    <property type="protein sequence ID" value="THG93385.1"/>
    <property type="molecule type" value="Genomic_DNA"/>
</dbReference>
<gene>
    <name evidence="1" type="ORF">EW145_g8391</name>
</gene>
<feature type="non-terminal residue" evidence="1">
    <location>
        <position position="1"/>
    </location>
</feature>
<evidence type="ECO:0000313" key="2">
    <source>
        <dbReference type="Proteomes" id="UP000308199"/>
    </source>
</evidence>
<accession>A0A4S4K6H1</accession>
<name>A0A4S4K6H1_9AGAM</name>
<keyword evidence="2" id="KW-1185">Reference proteome</keyword>
<protein>
    <submittedName>
        <fullName evidence="1">Uncharacterized protein</fullName>
    </submittedName>
</protein>
<reference evidence="1 2" key="1">
    <citation type="submission" date="2019-02" db="EMBL/GenBank/DDBJ databases">
        <title>Genome sequencing of the rare red list fungi Phellinidium pouzarii.</title>
        <authorList>
            <person name="Buettner E."/>
            <person name="Kellner H."/>
        </authorList>
    </citation>
    <scope>NUCLEOTIDE SEQUENCE [LARGE SCALE GENOMIC DNA]</scope>
    <source>
        <strain evidence="1 2">DSM 108285</strain>
    </source>
</reference>
<evidence type="ECO:0000313" key="1">
    <source>
        <dbReference type="EMBL" id="THG93385.1"/>
    </source>
</evidence>
<sequence>AAQKGFVKAAEMAKKASGGLGERVGNLLGSYREPLVYNLSVGRELLKQIYIAERLAPPTSFSAVTSVYQTLWQRASSPAYWREILRTGEYKRISVSERLLGVDILSDTS</sequence>
<comment type="caution">
    <text evidence="1">The sequence shown here is derived from an EMBL/GenBank/DDBJ whole genome shotgun (WGS) entry which is preliminary data.</text>
</comment>
<organism evidence="1 2">
    <name type="scientific">Phellinidium pouzarii</name>
    <dbReference type="NCBI Taxonomy" id="167371"/>
    <lineage>
        <taxon>Eukaryota</taxon>
        <taxon>Fungi</taxon>
        <taxon>Dikarya</taxon>
        <taxon>Basidiomycota</taxon>
        <taxon>Agaricomycotina</taxon>
        <taxon>Agaricomycetes</taxon>
        <taxon>Hymenochaetales</taxon>
        <taxon>Hymenochaetaceae</taxon>
        <taxon>Phellinidium</taxon>
    </lineage>
</organism>
<dbReference type="Proteomes" id="UP000308199">
    <property type="component" value="Unassembled WGS sequence"/>
</dbReference>
<dbReference type="OrthoDB" id="437at2759"/>
<proteinExistence type="predicted"/>